<dbReference type="PIRSF" id="PIRSF006181">
    <property type="entry name" value="EbsC_YbaK"/>
    <property type="match status" value="1"/>
</dbReference>
<proteinExistence type="inferred from homology"/>
<protein>
    <recommendedName>
        <fullName evidence="4">Cys-tRNA(Pro)/Cys-tRNA(Cys) deacylase</fullName>
        <ecNumber evidence="4">4.2.-.-</ecNumber>
    </recommendedName>
</protein>
<dbReference type="EC" id="4.2.-.-" evidence="4"/>
<dbReference type="Proteomes" id="UP000242881">
    <property type="component" value="Unassembled WGS sequence"/>
</dbReference>
<reference evidence="6 7" key="1">
    <citation type="submission" date="2018-01" db="EMBL/GenBank/DDBJ databases">
        <title>Metagenomic assembled genomes from two thermal pools in the Uzon Caldera, Kamchatka, Russia.</title>
        <authorList>
            <person name="Wilkins L."/>
            <person name="Ettinger C."/>
        </authorList>
    </citation>
    <scope>NUCLEOTIDE SEQUENCE [LARGE SCALE GENOMIC DNA]</scope>
    <source>
        <strain evidence="6">ZAV-05</strain>
    </source>
</reference>
<name>A0A2J6WQW4_9BACT</name>
<evidence type="ECO:0000313" key="6">
    <source>
        <dbReference type="EMBL" id="PMP72788.1"/>
    </source>
</evidence>
<organism evidence="6 7">
    <name type="scientific">Calditerrivibrio nitroreducens</name>
    <dbReference type="NCBI Taxonomy" id="477976"/>
    <lineage>
        <taxon>Bacteria</taxon>
        <taxon>Pseudomonadati</taxon>
        <taxon>Deferribacterota</taxon>
        <taxon>Deferribacteres</taxon>
        <taxon>Deferribacterales</taxon>
        <taxon>Calditerrivibrionaceae</taxon>
    </lineage>
</organism>
<evidence type="ECO:0000256" key="1">
    <source>
        <dbReference type="ARBA" id="ARBA00009798"/>
    </source>
</evidence>
<evidence type="ECO:0000256" key="3">
    <source>
        <dbReference type="ARBA" id="ARBA00023239"/>
    </source>
</evidence>
<dbReference type="AlphaFoldDB" id="A0A2J6WQW4"/>
<evidence type="ECO:0000256" key="4">
    <source>
        <dbReference type="PIRNR" id="PIRNR006181"/>
    </source>
</evidence>
<dbReference type="CDD" id="cd00002">
    <property type="entry name" value="YbaK_deacylase"/>
    <property type="match status" value="1"/>
</dbReference>
<dbReference type="Gene3D" id="3.90.960.10">
    <property type="entry name" value="YbaK/aminoacyl-tRNA synthetase-associated domain"/>
    <property type="match status" value="1"/>
</dbReference>
<dbReference type="RefSeq" id="WP_424605390.1">
    <property type="nucleotide sequence ID" value="NZ_JBNAVA010000004.1"/>
</dbReference>
<feature type="domain" description="YbaK/aminoacyl-tRNA synthetase-associated" evidence="5">
    <location>
        <begin position="37"/>
        <end position="144"/>
    </location>
</feature>
<dbReference type="InterPro" id="IPR004369">
    <property type="entry name" value="Prolyl-tRNA_editing_YbaK/EbsC"/>
</dbReference>
<dbReference type="InterPro" id="IPR007214">
    <property type="entry name" value="YbaK/aa-tRNA-synth-assoc-dom"/>
</dbReference>
<keyword evidence="3 4" id="KW-0456">Lyase</keyword>
<gene>
    <name evidence="6" type="ORF">C0187_01025</name>
</gene>
<keyword evidence="2 4" id="KW-0648">Protein biosynthesis</keyword>
<dbReference type="PANTHER" id="PTHR30411">
    <property type="entry name" value="CYTOPLASMIC PROTEIN"/>
    <property type="match status" value="1"/>
</dbReference>
<comment type="caution">
    <text evidence="6">The sequence shown here is derived from an EMBL/GenBank/DDBJ whole genome shotgun (WGS) entry which is preliminary data.</text>
</comment>
<dbReference type="SUPFAM" id="SSF55826">
    <property type="entry name" value="YbaK/ProRS associated domain"/>
    <property type="match status" value="1"/>
</dbReference>
<sequence length="160" mass="17917">MSEKFPITPVTRLLDGKKIIYGKHLYEYEEKGGTRASSMKLGVDEHTVIKTIVMEDETKKPLIVLMHGDMEISTKNLARFLGVKTINPCTPEVAQKHTGYLVGGTSPFGTKKQLPIFMEKTILDLEKIFINGGKRGFLISINPQIIVDILKPTLVEVGYR</sequence>
<dbReference type="PANTHER" id="PTHR30411:SF0">
    <property type="entry name" value="CYS-TRNA(PRO)_CYS-TRNA(CYS) DEACYLASE YBAK"/>
    <property type="match status" value="1"/>
</dbReference>
<dbReference type="GO" id="GO:0002161">
    <property type="term" value="F:aminoacyl-tRNA deacylase activity"/>
    <property type="evidence" value="ECO:0007669"/>
    <property type="project" value="InterPro"/>
</dbReference>
<dbReference type="GO" id="GO:0006412">
    <property type="term" value="P:translation"/>
    <property type="evidence" value="ECO:0007669"/>
    <property type="project" value="UniProtKB-KW"/>
</dbReference>
<dbReference type="GO" id="GO:0016829">
    <property type="term" value="F:lyase activity"/>
    <property type="evidence" value="ECO:0007669"/>
    <property type="project" value="UniProtKB-KW"/>
</dbReference>
<dbReference type="InterPro" id="IPR036754">
    <property type="entry name" value="YbaK/aa-tRNA-synt-asso_dom_sf"/>
</dbReference>
<comment type="similarity">
    <text evidence="1 4">Belongs to the prolyl-tRNA editing family. YbaK/EbsC subfamily.</text>
</comment>
<accession>A0A2J6WQW4</accession>
<evidence type="ECO:0000256" key="2">
    <source>
        <dbReference type="ARBA" id="ARBA00022917"/>
    </source>
</evidence>
<dbReference type="EMBL" id="PNIN01000017">
    <property type="protein sequence ID" value="PMP72788.1"/>
    <property type="molecule type" value="Genomic_DNA"/>
</dbReference>
<dbReference type="Pfam" id="PF04073">
    <property type="entry name" value="tRNA_edit"/>
    <property type="match status" value="1"/>
</dbReference>
<evidence type="ECO:0000259" key="5">
    <source>
        <dbReference type="Pfam" id="PF04073"/>
    </source>
</evidence>
<dbReference type="NCBIfam" id="TIGR00011">
    <property type="entry name" value="YbaK_EbsC"/>
    <property type="match status" value="1"/>
</dbReference>
<evidence type="ECO:0000313" key="7">
    <source>
        <dbReference type="Proteomes" id="UP000242881"/>
    </source>
</evidence>